<proteinExistence type="predicted"/>
<dbReference type="EMBL" id="ADVL01000633">
    <property type="protein sequence ID" value="EFH10777.1"/>
    <property type="molecule type" value="Genomic_DNA"/>
</dbReference>
<dbReference type="AlphaFoldDB" id="D5RPI2"/>
<evidence type="ECO:0008006" key="3">
    <source>
        <dbReference type="Google" id="ProtNLM"/>
    </source>
</evidence>
<dbReference type="InterPro" id="IPR014917">
    <property type="entry name" value="DUF1800"/>
</dbReference>
<dbReference type="OrthoDB" id="9772295at2"/>
<organism evidence="1 2">
    <name type="scientific">Pseudoroseomonas cervicalis ATCC 49957</name>
    <dbReference type="NCBI Taxonomy" id="525371"/>
    <lineage>
        <taxon>Bacteria</taxon>
        <taxon>Pseudomonadati</taxon>
        <taxon>Pseudomonadota</taxon>
        <taxon>Alphaproteobacteria</taxon>
        <taxon>Acetobacterales</taxon>
        <taxon>Roseomonadaceae</taxon>
        <taxon>Roseomonas</taxon>
    </lineage>
</organism>
<evidence type="ECO:0000313" key="2">
    <source>
        <dbReference type="Proteomes" id="UP000005324"/>
    </source>
</evidence>
<dbReference type="Pfam" id="PF08811">
    <property type="entry name" value="DUF1800"/>
    <property type="match status" value="1"/>
</dbReference>
<dbReference type="RefSeq" id="WP_007002024.1">
    <property type="nucleotide sequence ID" value="NZ_GG770777.1"/>
</dbReference>
<dbReference type="HOGENOM" id="CLU_026001_0_1_5"/>
<reference evidence="1 2" key="1">
    <citation type="submission" date="2010-04" db="EMBL/GenBank/DDBJ databases">
        <authorList>
            <person name="Qin X."/>
            <person name="Bachman B."/>
            <person name="Battles P."/>
            <person name="Bell A."/>
            <person name="Bess C."/>
            <person name="Bickham C."/>
            <person name="Chaboub L."/>
            <person name="Chen D."/>
            <person name="Coyle M."/>
            <person name="Deiros D.R."/>
            <person name="Dinh H."/>
            <person name="Forbes L."/>
            <person name="Fowler G."/>
            <person name="Francisco L."/>
            <person name="Fu Q."/>
            <person name="Gubbala S."/>
            <person name="Hale W."/>
            <person name="Han Y."/>
            <person name="Hemphill L."/>
            <person name="Highlander S.K."/>
            <person name="Hirani K."/>
            <person name="Hogues M."/>
            <person name="Jackson L."/>
            <person name="Jakkamsetti A."/>
            <person name="Javaid M."/>
            <person name="Jiang H."/>
            <person name="Korchina V."/>
            <person name="Kovar C."/>
            <person name="Lara F."/>
            <person name="Lee S."/>
            <person name="Mata R."/>
            <person name="Mathew T."/>
            <person name="Moen C."/>
            <person name="Morales K."/>
            <person name="Munidasa M."/>
            <person name="Nazareth L."/>
            <person name="Ngo R."/>
            <person name="Nguyen L."/>
            <person name="Okwuonu G."/>
            <person name="Ongeri F."/>
            <person name="Patil S."/>
            <person name="Petrosino J."/>
            <person name="Pham C."/>
            <person name="Pham P."/>
            <person name="Pu L.-L."/>
            <person name="Puazo M."/>
            <person name="Raj R."/>
            <person name="Reid J."/>
            <person name="Rouhana J."/>
            <person name="Saada N."/>
            <person name="Shang Y."/>
            <person name="Simmons D."/>
            <person name="Thornton R."/>
            <person name="Warren J."/>
            <person name="Weissenberger G."/>
            <person name="Zhang J."/>
            <person name="Zhang L."/>
            <person name="Zhou C."/>
            <person name="Zhu D."/>
            <person name="Muzny D."/>
            <person name="Worley K."/>
            <person name="Gibbs R."/>
        </authorList>
    </citation>
    <scope>NUCLEOTIDE SEQUENCE [LARGE SCALE GENOMIC DNA]</scope>
    <source>
        <strain evidence="1 2">ATCC 49957</strain>
    </source>
</reference>
<sequence length="440" mass="48353">MDTRSMHAAIRFGLGARPDQPLASDPRAALLAELRQPDIPPAPPEGWDHSPTLSEVMAVWAEEDRMGREAVLAAGQNAPRAKLYRAENLAQAAHCLTTPAGFRERLVLFWANHFTVSRRTGGVFLLTGEYLRSAIRPHVNGKLEDMVLAAERHPAMLLYLNQTSSMGPNSPTGQRSGRGLNENLAREILELHTLSPAAGYTQRDVTQFALLLTGLSLLRRGEQSGTVFAASRHEPGEKRILGQRFGEGEAEIERALRFLANHEATHRHLAEKLVRHFVADDPPPAAVRRVFAALRDSRGDLGLATAALLEAPEAWETPLTKLRAPQDFTYAALRALGAEARHANLAIGTCAALGQPYWTAPSPKGWPDRAEEWLSPEMPLQRMERAHDIAGRFSRHDPAQLAEVALGPLARPQTLDAVRRAGSLRDGITLLLASPEFQRR</sequence>
<evidence type="ECO:0000313" key="1">
    <source>
        <dbReference type="EMBL" id="EFH10777.1"/>
    </source>
</evidence>
<name>D5RPI2_9PROT</name>
<dbReference type="Proteomes" id="UP000005324">
    <property type="component" value="Unassembled WGS sequence"/>
</dbReference>
<gene>
    <name evidence="1" type="ORF">HMPREF0731_2993</name>
</gene>
<protein>
    <recommendedName>
        <fullName evidence="3">DUF1800 domain-containing protein</fullName>
    </recommendedName>
</protein>
<accession>D5RPI2</accession>
<comment type="caution">
    <text evidence="1">The sequence shown here is derived from an EMBL/GenBank/DDBJ whole genome shotgun (WGS) entry which is preliminary data.</text>
</comment>
<keyword evidence="2" id="KW-1185">Reference proteome</keyword>